<dbReference type="HOGENOM" id="CLU_2583509_0_0_9"/>
<proteinExistence type="predicted"/>
<comment type="caution">
    <text evidence="1">The sequence shown here is derived from an EMBL/GenBank/DDBJ whole genome shotgun (WGS) entry which is preliminary data.</text>
</comment>
<organism evidence="1 2">
    <name type="scientific">Peptacetobacter hiranonis (strain DSM 13275 / JCM 10541 / KCTC 15199 / TO-931)</name>
    <name type="common">Clostridium hiranonis</name>
    <dbReference type="NCBI Taxonomy" id="500633"/>
    <lineage>
        <taxon>Bacteria</taxon>
        <taxon>Bacillati</taxon>
        <taxon>Bacillota</taxon>
        <taxon>Clostridia</taxon>
        <taxon>Peptostreptococcales</taxon>
        <taxon>Peptostreptococcaceae</taxon>
        <taxon>Peptacetobacter</taxon>
    </lineage>
</organism>
<dbReference type="STRING" id="500633.CLOHIR_02249"/>
<keyword evidence="2" id="KW-1185">Reference proteome</keyword>
<gene>
    <name evidence="1" type="ORF">CLOHIR_02249</name>
</gene>
<name>B6G287_PEPHT</name>
<evidence type="ECO:0000313" key="1">
    <source>
        <dbReference type="EMBL" id="EEA84125.1"/>
    </source>
</evidence>
<protein>
    <submittedName>
        <fullName evidence="1">Uncharacterized protein</fullName>
    </submittedName>
</protein>
<dbReference type="Proteomes" id="UP000003178">
    <property type="component" value="Unassembled WGS sequence"/>
</dbReference>
<accession>B6G287</accession>
<sequence length="80" mass="9584">MYISLYNTHCELKQYEFKIINGNKALSAASLNDGIRCFIFLCKKCNCKKELLAWKWKYINVYYTYNIVIELKTLLEIQNF</sequence>
<dbReference type="AlphaFoldDB" id="B6G287"/>
<evidence type="ECO:0000313" key="2">
    <source>
        <dbReference type="Proteomes" id="UP000003178"/>
    </source>
</evidence>
<reference evidence="1 2" key="2">
    <citation type="submission" date="2008-10" db="EMBL/GenBank/DDBJ databases">
        <title>Draft genome sequence of Clostridium hiranonis (DSM 13275).</title>
        <authorList>
            <person name="Sudarsanam P."/>
            <person name="Ley R."/>
            <person name="Guruge J."/>
            <person name="Turnbaugh P.J."/>
            <person name="Mahowald M."/>
            <person name="Liep D."/>
            <person name="Gordon J."/>
        </authorList>
    </citation>
    <scope>NUCLEOTIDE SEQUENCE [LARGE SCALE GENOMIC DNA]</scope>
    <source>
        <strain evidence="1 2">DSM 13275</strain>
    </source>
</reference>
<dbReference type="EMBL" id="ABWP01000089">
    <property type="protein sequence ID" value="EEA84125.1"/>
    <property type="molecule type" value="Genomic_DNA"/>
</dbReference>
<reference evidence="1 2" key="1">
    <citation type="submission" date="2008-09" db="EMBL/GenBank/DDBJ databases">
        <authorList>
            <person name="Fulton L."/>
            <person name="Clifton S."/>
            <person name="Fulton B."/>
            <person name="Xu J."/>
            <person name="Minx P."/>
            <person name="Pepin K.H."/>
            <person name="Johnson M."/>
            <person name="Thiruvilangam P."/>
            <person name="Bhonagiri V."/>
            <person name="Nash W.E."/>
            <person name="Mardis E.R."/>
            <person name="Wilson R.K."/>
        </authorList>
    </citation>
    <scope>NUCLEOTIDE SEQUENCE [LARGE SCALE GENOMIC DNA]</scope>
    <source>
        <strain evidence="1 2">DSM 13275</strain>
    </source>
</reference>